<keyword evidence="1" id="KW-0678">Repressor</keyword>
<dbReference type="PANTHER" id="PTHR30055">
    <property type="entry name" value="HTH-TYPE TRANSCRIPTIONAL REGULATOR RUTR"/>
    <property type="match status" value="1"/>
</dbReference>
<sequence>MAAERLSRATVAEAALRLGDTEGLDAVTIRRLAQALGVTPMALYWHFKNKDELLRGILDHALTDVRADRSAADPWQKQLRAMVEVLVDVFRRHPVLPALLHSVDKDEVSSFTRATEDTLALLAQAGFDVREGYWIGSYLLHGAIGLVDAQPEVPDAMPAAEGREWRRQRRVELECLPADTFPMMVQFGATYAGEPDVERYYTFGIDLLINGVEASVPPTS</sequence>
<comment type="caution">
    <text evidence="7">The sequence shown here is derived from an EMBL/GenBank/DDBJ whole genome shotgun (WGS) entry which is preliminary data.</text>
</comment>
<dbReference type="InterPro" id="IPR050109">
    <property type="entry name" value="HTH-type_TetR-like_transc_reg"/>
</dbReference>
<gene>
    <name evidence="7" type="ORF">M1L60_23755</name>
</gene>
<dbReference type="InterPro" id="IPR004111">
    <property type="entry name" value="Repressor_TetR_C"/>
</dbReference>
<feature type="domain" description="HTH tetR-type" evidence="6">
    <location>
        <begin position="5"/>
        <end position="65"/>
    </location>
</feature>
<dbReference type="InterPro" id="IPR009057">
    <property type="entry name" value="Homeodomain-like_sf"/>
</dbReference>
<keyword evidence="3 5" id="KW-0238">DNA-binding</keyword>
<evidence type="ECO:0000313" key="7">
    <source>
        <dbReference type="EMBL" id="MCO8273614.1"/>
    </source>
</evidence>
<dbReference type="InterPro" id="IPR003012">
    <property type="entry name" value="Tet_transcr_reg_TetR"/>
</dbReference>
<keyword evidence="2" id="KW-0805">Transcription regulation</keyword>
<dbReference type="Pfam" id="PF00440">
    <property type="entry name" value="TetR_N"/>
    <property type="match status" value="1"/>
</dbReference>
<evidence type="ECO:0000256" key="5">
    <source>
        <dbReference type="PROSITE-ProRule" id="PRU00335"/>
    </source>
</evidence>
<keyword evidence="4" id="KW-0804">Transcription</keyword>
<keyword evidence="8" id="KW-1185">Reference proteome</keyword>
<dbReference type="Gene3D" id="1.10.357.10">
    <property type="entry name" value="Tetracycline Repressor, domain 2"/>
    <property type="match status" value="1"/>
</dbReference>
<evidence type="ECO:0000313" key="8">
    <source>
        <dbReference type="Proteomes" id="UP001523369"/>
    </source>
</evidence>
<evidence type="ECO:0000259" key="6">
    <source>
        <dbReference type="PROSITE" id="PS50977"/>
    </source>
</evidence>
<name>A0ABT1DS01_9ACTN</name>
<dbReference type="InterPro" id="IPR001647">
    <property type="entry name" value="HTH_TetR"/>
</dbReference>
<dbReference type="PRINTS" id="PR00400">
    <property type="entry name" value="TETREPRESSOR"/>
</dbReference>
<reference evidence="7 8" key="1">
    <citation type="submission" date="2022-06" db="EMBL/GenBank/DDBJ databases">
        <title>New Species of the Genus Actinoplanes, ActinopZanes ferrugineus.</title>
        <authorList>
            <person name="Ding P."/>
        </authorList>
    </citation>
    <scope>NUCLEOTIDE SEQUENCE [LARGE SCALE GENOMIC DNA]</scope>
    <source>
        <strain evidence="7 8">TRM88003</strain>
    </source>
</reference>
<evidence type="ECO:0000256" key="1">
    <source>
        <dbReference type="ARBA" id="ARBA00022491"/>
    </source>
</evidence>
<protein>
    <submittedName>
        <fullName evidence="7">TetR family transcriptional regulator</fullName>
    </submittedName>
</protein>
<dbReference type="PRINTS" id="PR00455">
    <property type="entry name" value="HTHTETR"/>
</dbReference>
<dbReference type="Pfam" id="PF02909">
    <property type="entry name" value="TetR_C_1"/>
    <property type="match status" value="1"/>
</dbReference>
<accession>A0ABT1DS01</accession>
<organism evidence="7 8">
    <name type="scientific">Paractinoplanes aksuensis</name>
    <dbReference type="NCBI Taxonomy" id="2939490"/>
    <lineage>
        <taxon>Bacteria</taxon>
        <taxon>Bacillati</taxon>
        <taxon>Actinomycetota</taxon>
        <taxon>Actinomycetes</taxon>
        <taxon>Micromonosporales</taxon>
        <taxon>Micromonosporaceae</taxon>
        <taxon>Paractinoplanes</taxon>
    </lineage>
</organism>
<evidence type="ECO:0000256" key="4">
    <source>
        <dbReference type="ARBA" id="ARBA00023163"/>
    </source>
</evidence>
<dbReference type="SUPFAM" id="SSF46689">
    <property type="entry name" value="Homeodomain-like"/>
    <property type="match status" value="1"/>
</dbReference>
<feature type="DNA-binding region" description="H-T-H motif" evidence="5">
    <location>
        <begin position="28"/>
        <end position="47"/>
    </location>
</feature>
<evidence type="ECO:0000256" key="3">
    <source>
        <dbReference type="ARBA" id="ARBA00023125"/>
    </source>
</evidence>
<proteinExistence type="predicted"/>
<dbReference type="SUPFAM" id="SSF48498">
    <property type="entry name" value="Tetracyclin repressor-like, C-terminal domain"/>
    <property type="match status" value="1"/>
</dbReference>
<dbReference type="PROSITE" id="PS50977">
    <property type="entry name" value="HTH_TETR_2"/>
    <property type="match status" value="1"/>
</dbReference>
<evidence type="ECO:0000256" key="2">
    <source>
        <dbReference type="ARBA" id="ARBA00023015"/>
    </source>
</evidence>
<dbReference type="PANTHER" id="PTHR30055:SF234">
    <property type="entry name" value="HTH-TYPE TRANSCRIPTIONAL REGULATOR BETI"/>
    <property type="match status" value="1"/>
</dbReference>
<dbReference type="EMBL" id="JAMYJR010000026">
    <property type="protein sequence ID" value="MCO8273614.1"/>
    <property type="molecule type" value="Genomic_DNA"/>
</dbReference>
<dbReference type="InterPro" id="IPR036271">
    <property type="entry name" value="Tet_transcr_reg_TetR-rel_C_sf"/>
</dbReference>
<dbReference type="Proteomes" id="UP001523369">
    <property type="component" value="Unassembled WGS sequence"/>
</dbReference>
<dbReference type="RefSeq" id="WP_253239683.1">
    <property type="nucleotide sequence ID" value="NZ_JAMYJR010000026.1"/>
</dbReference>